<protein>
    <submittedName>
        <fullName evidence="1">Protein kinase family protein</fullName>
    </submittedName>
</protein>
<reference evidence="3" key="1">
    <citation type="journal article" date="2019" name="Curr. Biol.">
        <title>Genome Sequence of Striga asiatica Provides Insight into the Evolution of Plant Parasitism.</title>
        <authorList>
            <person name="Yoshida S."/>
            <person name="Kim S."/>
            <person name="Wafula E.K."/>
            <person name="Tanskanen J."/>
            <person name="Kim Y.M."/>
            <person name="Honaas L."/>
            <person name="Yang Z."/>
            <person name="Spallek T."/>
            <person name="Conn C.E."/>
            <person name="Ichihashi Y."/>
            <person name="Cheong K."/>
            <person name="Cui S."/>
            <person name="Der J.P."/>
            <person name="Gundlach H."/>
            <person name="Jiao Y."/>
            <person name="Hori C."/>
            <person name="Ishida J.K."/>
            <person name="Kasahara H."/>
            <person name="Kiba T."/>
            <person name="Kim M.S."/>
            <person name="Koo N."/>
            <person name="Laohavisit A."/>
            <person name="Lee Y.H."/>
            <person name="Lumba S."/>
            <person name="McCourt P."/>
            <person name="Mortimer J.C."/>
            <person name="Mutuku J.M."/>
            <person name="Nomura T."/>
            <person name="Sasaki-Sekimoto Y."/>
            <person name="Seto Y."/>
            <person name="Wang Y."/>
            <person name="Wakatake T."/>
            <person name="Sakakibara H."/>
            <person name="Demura T."/>
            <person name="Yamaguchi S."/>
            <person name="Yoneyama K."/>
            <person name="Manabe R.I."/>
            <person name="Nelson D.C."/>
            <person name="Schulman A.H."/>
            <person name="Timko M.P."/>
            <person name="dePamphilis C.W."/>
            <person name="Choi D."/>
            <person name="Shirasu K."/>
        </authorList>
    </citation>
    <scope>NUCLEOTIDE SEQUENCE [LARGE SCALE GENOMIC DNA]</scope>
    <source>
        <strain evidence="3">cv. UVA1</strain>
    </source>
</reference>
<evidence type="ECO:0000313" key="1">
    <source>
        <dbReference type="EMBL" id="GER47873.1"/>
    </source>
</evidence>
<dbReference type="SUPFAM" id="SSF56112">
    <property type="entry name" value="Protein kinase-like (PK-like)"/>
    <property type="match status" value="1"/>
</dbReference>
<gene>
    <name evidence="1" type="ORF">STAS_25013</name>
    <name evidence="2" type="ORF">STAS_28032</name>
</gene>
<dbReference type="InterPro" id="IPR011009">
    <property type="entry name" value="Kinase-like_dom_sf"/>
</dbReference>
<dbReference type="EMBL" id="BKCP01008070">
    <property type="protein sequence ID" value="GER47873.1"/>
    <property type="molecule type" value="Genomic_DNA"/>
</dbReference>
<evidence type="ECO:0000313" key="3">
    <source>
        <dbReference type="Proteomes" id="UP000325081"/>
    </source>
</evidence>
<dbReference type="EMBL" id="BKCP01009403">
    <property type="protein sequence ID" value="GER50712.1"/>
    <property type="molecule type" value="Genomic_DNA"/>
</dbReference>
<keyword evidence="1" id="KW-0418">Kinase</keyword>
<organism evidence="1 3">
    <name type="scientific">Striga asiatica</name>
    <name type="common">Asiatic witchweed</name>
    <name type="synonym">Buchnera asiatica</name>
    <dbReference type="NCBI Taxonomy" id="4170"/>
    <lineage>
        <taxon>Eukaryota</taxon>
        <taxon>Viridiplantae</taxon>
        <taxon>Streptophyta</taxon>
        <taxon>Embryophyta</taxon>
        <taxon>Tracheophyta</taxon>
        <taxon>Spermatophyta</taxon>
        <taxon>Magnoliopsida</taxon>
        <taxon>eudicotyledons</taxon>
        <taxon>Gunneridae</taxon>
        <taxon>Pentapetalae</taxon>
        <taxon>asterids</taxon>
        <taxon>lamiids</taxon>
        <taxon>Lamiales</taxon>
        <taxon>Orobanchaceae</taxon>
        <taxon>Buchnereae</taxon>
        <taxon>Striga</taxon>
    </lineage>
</organism>
<dbReference type="AlphaFoldDB" id="A0A5A7QR94"/>
<comment type="caution">
    <text evidence="1">The sequence shown here is derived from an EMBL/GenBank/DDBJ whole genome shotgun (WGS) entry which is preliminary data.</text>
</comment>
<keyword evidence="3" id="KW-1185">Reference proteome</keyword>
<reference evidence="1" key="2">
    <citation type="journal article" date="2019" name="Curr. Biol.">
        <title>Genome Sequence of Striga asiatica Provides Insight into the Evolution of Plant Parasitism.</title>
        <authorList>
            <person name="Yoshida S."/>
            <person name="Kim S."/>
            <person name="Wafula E.K."/>
            <person name="Tanskanen J."/>
            <person name="Kim Y."/>
            <person name="Honaas L."/>
            <person name="Yang Z."/>
            <person name="Spallek T."/>
            <person name="Conn C.E."/>
            <person name="Ichihashi Y."/>
            <person name="Cheong K."/>
            <person name="Cui S."/>
            <person name="Der J.P."/>
            <person name="Gundlach H."/>
            <person name="Jiao Y."/>
            <person name="Hori C."/>
            <person name="Ishida J.K."/>
            <person name="Kasahara H."/>
            <person name="Kiba T."/>
            <person name="Kim M."/>
            <person name="Koo N."/>
            <person name="Laohavisit A."/>
            <person name="Lee Y."/>
            <person name="Lumba S."/>
            <person name="Mccourt P."/>
            <person name="Mortimer J.C."/>
            <person name="Mutuku J.M."/>
            <person name="Nomura T."/>
            <person name="Sasaki-sekimoto Y."/>
            <person name="Seto Y."/>
            <person name="Wang Y."/>
            <person name="Wakatake T."/>
            <person name="Sakakibara H."/>
            <person name="Demura T."/>
            <person name="Yamaguchi S."/>
            <person name="Yoneyama K."/>
            <person name="Manabe R."/>
            <person name="Nelson D.C."/>
            <person name="Schulman A.H."/>
            <person name="Timko M.P."/>
            <person name="Depamphilis C.W."/>
            <person name="Choi D."/>
            <person name="Shirasu K."/>
        </authorList>
    </citation>
    <scope>NUCLEOTIDE SEQUENCE [LARGE SCALE GENOMIC DNA]</scope>
    <source>
        <strain evidence="1">UVA1</strain>
    </source>
</reference>
<keyword evidence="1" id="KW-0808">Transferase</keyword>
<evidence type="ECO:0000313" key="2">
    <source>
        <dbReference type="EMBL" id="GER50712.1"/>
    </source>
</evidence>
<proteinExistence type="predicted"/>
<accession>A0A5A7QR94</accession>
<name>A0A5A7QR94_STRAF</name>
<dbReference type="GO" id="GO:0016301">
    <property type="term" value="F:kinase activity"/>
    <property type="evidence" value="ECO:0007669"/>
    <property type="project" value="UniProtKB-KW"/>
</dbReference>
<sequence length="175" mass="19609">MVFNHLPADMAKEIILLIELTTHSAVELATSRASFIIPAVASLWIFRRGNNMDFGYSSMTCIPWVSWCTLGSVGCLSPQVQTKLSDVYRLEWSCILWSRLEGMTWLESWIVVWRFVVMLVGKLVEKCLACSSIDRPTMKEVVIDFICMSRDFGSGGTCLSFSLQGASMFLGSETI</sequence>
<dbReference type="Proteomes" id="UP000325081">
    <property type="component" value="Unassembled WGS sequence"/>
</dbReference>